<dbReference type="EMBL" id="AEXM01000028">
    <property type="protein sequence ID" value="EGC81714.1"/>
    <property type="molecule type" value="Genomic_DNA"/>
</dbReference>
<keyword evidence="2" id="KW-1185">Reference proteome</keyword>
<dbReference type="PATRIC" id="fig|879305.3.peg.1230"/>
<dbReference type="Proteomes" id="UP000005286">
    <property type="component" value="Unassembled WGS sequence"/>
</dbReference>
<dbReference type="RefSeq" id="WP_004835296.1">
    <property type="nucleotide sequence ID" value="NZ_AEXM01000028.1"/>
</dbReference>
<dbReference type="STRING" id="879305.HMPREF9290_0540"/>
<proteinExistence type="predicted"/>
<organism evidence="1 2">
    <name type="scientific">Anaerococcus prevotii ACS-065-V-Col13</name>
    <dbReference type="NCBI Taxonomy" id="879305"/>
    <lineage>
        <taxon>Bacteria</taxon>
        <taxon>Bacillati</taxon>
        <taxon>Bacillota</taxon>
        <taxon>Tissierellia</taxon>
        <taxon>Tissierellales</taxon>
        <taxon>Peptoniphilaceae</taxon>
        <taxon>Anaerococcus</taxon>
    </lineage>
</organism>
<dbReference type="AlphaFoldDB" id="F0GWP2"/>
<evidence type="ECO:0000313" key="2">
    <source>
        <dbReference type="Proteomes" id="UP000005286"/>
    </source>
</evidence>
<protein>
    <submittedName>
        <fullName evidence="1">Toxin-antitoxin system, toxin component domain protein</fullName>
    </submittedName>
</protein>
<dbReference type="eggNOG" id="ENOG50342DA">
    <property type="taxonomic scope" value="Bacteria"/>
</dbReference>
<comment type="caution">
    <text evidence="1">The sequence shown here is derived from an EMBL/GenBank/DDBJ whole genome shotgun (WGS) entry which is preliminary data.</text>
</comment>
<accession>F0GWP2</accession>
<evidence type="ECO:0000313" key="1">
    <source>
        <dbReference type="EMBL" id="EGC81714.1"/>
    </source>
</evidence>
<name>F0GWP2_9FIRM</name>
<sequence length="106" mass="12693">MKDNYSGRDINIKERVLVVNDKVYSKDSYIVVDTSKLEGYPPRVYYDKDQNLLGKMYDEGVFELEDIEDILLDYEDQCFSNHDLNDMRKFLISKRENFYKKLSKND</sequence>
<reference evidence="1 2" key="1">
    <citation type="submission" date="2011-01" db="EMBL/GenBank/DDBJ databases">
        <authorList>
            <person name="Durkin A.S."/>
            <person name="Madupu R."/>
            <person name="Torralba M."/>
            <person name="Gillis M."/>
            <person name="Methe B."/>
            <person name="Sutton G."/>
            <person name="Nelson K.E."/>
        </authorList>
    </citation>
    <scope>NUCLEOTIDE SEQUENCE [LARGE SCALE GENOMIC DNA]</scope>
    <source>
        <strain evidence="1 2">ACS-065-V-Col13</strain>
    </source>
</reference>
<gene>
    <name evidence="1" type="ORF">HMPREF9290_0540</name>
</gene>